<keyword evidence="1" id="KW-0812">Transmembrane</keyword>
<keyword evidence="1" id="KW-0472">Membrane</keyword>
<feature type="transmembrane region" description="Helical" evidence="1">
    <location>
        <begin position="254"/>
        <end position="273"/>
    </location>
</feature>
<evidence type="ECO:0000313" key="3">
    <source>
        <dbReference type="EMBL" id="OGF30907.1"/>
    </source>
</evidence>
<sequence length="385" mass="42518">MKKLLIILMLLTFFPYNVLAQEIANEQNVSIVNVEMEAEQAPIVEQEVFQAQVLEVMDQRDLTRSDGSVVIQQNLKLKGLDGNWAGKEFEYFGISELDVVGGNVYKKDDKVLALYSPDTDGNDIFFITDYVRQGYLVWLVAFFVLLIVFVASWKGIKALLSLVLTFFVILWFIIPRILIGDSPLLITIIGSVFIIFIIVYLTEGWNRKSHLAVASIVISLLLTGLLAIFFTNMARLTGSSDEEAMFLIGLGKGIINFRGLLLAGIMIGTLGALDDGVISQIAAVDEIKKANSSLSNYEVFKRSMKIGVSHIGSMTNTLFLAYAGASMPLLLIFSVRQDPFVSFSQIINNEMIATEIVRAFVGSIGLAMAVPIATILAAYFIKVKK</sequence>
<comment type="caution">
    <text evidence="3">The sequence shown here is derived from an EMBL/GenBank/DDBJ whole genome shotgun (WGS) entry which is preliminary data.</text>
</comment>
<feature type="signal peptide" evidence="2">
    <location>
        <begin position="1"/>
        <end position="20"/>
    </location>
</feature>
<dbReference type="AlphaFoldDB" id="A0A1F5SVZ9"/>
<feature type="transmembrane region" description="Helical" evidence="1">
    <location>
        <begin position="356"/>
        <end position="381"/>
    </location>
</feature>
<dbReference type="PANTHER" id="PTHR41771:SF1">
    <property type="entry name" value="MEMBRANE PROTEIN"/>
    <property type="match status" value="1"/>
</dbReference>
<feature type="transmembrane region" description="Helical" evidence="1">
    <location>
        <begin position="311"/>
        <end position="336"/>
    </location>
</feature>
<organism evidence="3 4">
    <name type="scientific">Candidatus Falkowbacteria bacterium RIFOXYC2_FULL_36_12</name>
    <dbReference type="NCBI Taxonomy" id="1798002"/>
    <lineage>
        <taxon>Bacteria</taxon>
        <taxon>Candidatus Falkowiibacteriota</taxon>
    </lineage>
</organism>
<keyword evidence="2" id="KW-0732">Signal</keyword>
<evidence type="ECO:0000313" key="4">
    <source>
        <dbReference type="Proteomes" id="UP000179001"/>
    </source>
</evidence>
<proteinExistence type="predicted"/>
<feature type="transmembrane region" description="Helical" evidence="1">
    <location>
        <begin position="184"/>
        <end position="201"/>
    </location>
</feature>
<keyword evidence="1" id="KW-1133">Transmembrane helix</keyword>
<evidence type="ECO:0008006" key="5">
    <source>
        <dbReference type="Google" id="ProtNLM"/>
    </source>
</evidence>
<dbReference type="InterPro" id="IPR012507">
    <property type="entry name" value="YibE_F"/>
</dbReference>
<feature type="transmembrane region" description="Helical" evidence="1">
    <location>
        <begin position="213"/>
        <end position="234"/>
    </location>
</feature>
<feature type="chain" id="PRO_5009521300" description="YibE/F family protein" evidence="2">
    <location>
        <begin position="21"/>
        <end position="385"/>
    </location>
</feature>
<gene>
    <name evidence="3" type="ORF">A2478_00455</name>
</gene>
<evidence type="ECO:0000256" key="1">
    <source>
        <dbReference type="SAM" id="Phobius"/>
    </source>
</evidence>
<dbReference type="EMBL" id="MFGJ01000008">
    <property type="protein sequence ID" value="OGF30907.1"/>
    <property type="molecule type" value="Genomic_DNA"/>
</dbReference>
<feature type="transmembrane region" description="Helical" evidence="1">
    <location>
        <begin position="159"/>
        <end position="178"/>
    </location>
</feature>
<feature type="transmembrane region" description="Helical" evidence="1">
    <location>
        <begin position="135"/>
        <end position="152"/>
    </location>
</feature>
<name>A0A1F5SVZ9_9BACT</name>
<dbReference type="STRING" id="1798002.A2478_00455"/>
<accession>A0A1F5SVZ9</accession>
<evidence type="ECO:0000256" key="2">
    <source>
        <dbReference type="SAM" id="SignalP"/>
    </source>
</evidence>
<dbReference type="Proteomes" id="UP000179001">
    <property type="component" value="Unassembled WGS sequence"/>
</dbReference>
<protein>
    <recommendedName>
        <fullName evidence="5">YibE/F family protein</fullName>
    </recommendedName>
</protein>
<reference evidence="3 4" key="1">
    <citation type="journal article" date="2016" name="Nat. Commun.">
        <title>Thousands of microbial genomes shed light on interconnected biogeochemical processes in an aquifer system.</title>
        <authorList>
            <person name="Anantharaman K."/>
            <person name="Brown C.T."/>
            <person name="Hug L.A."/>
            <person name="Sharon I."/>
            <person name="Castelle C.J."/>
            <person name="Probst A.J."/>
            <person name="Thomas B.C."/>
            <person name="Singh A."/>
            <person name="Wilkins M.J."/>
            <person name="Karaoz U."/>
            <person name="Brodie E.L."/>
            <person name="Williams K.H."/>
            <person name="Hubbard S.S."/>
            <person name="Banfield J.F."/>
        </authorList>
    </citation>
    <scope>NUCLEOTIDE SEQUENCE [LARGE SCALE GENOMIC DNA]</scope>
</reference>
<dbReference type="PANTHER" id="PTHR41771">
    <property type="entry name" value="MEMBRANE PROTEIN-RELATED"/>
    <property type="match status" value="1"/>
</dbReference>
<dbReference type="Pfam" id="PF07907">
    <property type="entry name" value="YibE_F"/>
    <property type="match status" value="1"/>
</dbReference>